<evidence type="ECO:0000313" key="1">
    <source>
        <dbReference type="EMBL" id="UYE91933.1"/>
    </source>
</evidence>
<gene>
    <name evidence="1" type="ORF">A051pD_gene0009</name>
</gene>
<evidence type="ECO:0000313" key="2">
    <source>
        <dbReference type="Proteomes" id="UP001164424"/>
    </source>
</evidence>
<dbReference type="Proteomes" id="UP001164424">
    <property type="component" value="Segment"/>
</dbReference>
<dbReference type="InterPro" id="IPR054184">
    <property type="entry name" value="DUF6890"/>
</dbReference>
<name>A0A9X9JUE4_9CAUD</name>
<dbReference type="Pfam" id="PF21830">
    <property type="entry name" value="DUF6890"/>
    <property type="match status" value="1"/>
</dbReference>
<sequence length="47" mass="5336">MLALRRYYLPHEDDDIDSLARAMWIDKHHRESNAATVAEGIAKALNG</sequence>
<accession>A0A9X9JUE4</accession>
<organism evidence="1 2">
    <name type="scientific">Aeromonas phage A051</name>
    <dbReference type="NCBI Taxonomy" id="2985286"/>
    <lineage>
        <taxon>Viruses</taxon>
        <taxon>Duplodnaviria</taxon>
        <taxon>Heunggongvirae</taxon>
        <taxon>Uroviricota</taxon>
        <taxon>Caudoviricetes</taxon>
        <taxon>Peduoviridae</taxon>
        <taxon>Bielevirus</taxon>
        <taxon>Bielevirus A051</taxon>
    </lineage>
</organism>
<reference evidence="1" key="1">
    <citation type="submission" date="2022-09" db="EMBL/GenBank/DDBJ databases">
        <authorList>
            <person name="Lin M."/>
            <person name="Ye Y."/>
        </authorList>
    </citation>
    <scope>NUCLEOTIDE SEQUENCE</scope>
</reference>
<protein>
    <submittedName>
        <fullName evidence="1">Uncharacterized protein</fullName>
    </submittedName>
</protein>
<keyword evidence="2" id="KW-1185">Reference proteome</keyword>
<dbReference type="EMBL" id="OP484843">
    <property type="protein sequence ID" value="UYE91933.1"/>
    <property type="molecule type" value="Genomic_DNA"/>
</dbReference>
<proteinExistence type="predicted"/>